<protein>
    <submittedName>
        <fullName evidence="1">Uncharacterized protein</fullName>
    </submittedName>
</protein>
<reference evidence="1" key="2">
    <citation type="journal article" date="2015" name="Fish Shellfish Immunol.">
        <title>Early steps in the European eel (Anguilla anguilla)-Vibrio vulnificus interaction in the gills: Role of the RtxA13 toxin.</title>
        <authorList>
            <person name="Callol A."/>
            <person name="Pajuelo D."/>
            <person name="Ebbesson L."/>
            <person name="Teles M."/>
            <person name="MacKenzie S."/>
            <person name="Amaro C."/>
        </authorList>
    </citation>
    <scope>NUCLEOTIDE SEQUENCE</scope>
</reference>
<name>A0A0E9VFB3_ANGAN</name>
<accession>A0A0E9VFB3</accession>
<reference evidence="1" key="1">
    <citation type="submission" date="2014-11" db="EMBL/GenBank/DDBJ databases">
        <authorList>
            <person name="Amaro Gonzalez C."/>
        </authorList>
    </citation>
    <scope>NUCLEOTIDE SEQUENCE</scope>
</reference>
<dbReference type="EMBL" id="GBXM01031835">
    <property type="protein sequence ID" value="JAH76742.1"/>
    <property type="molecule type" value="Transcribed_RNA"/>
</dbReference>
<dbReference type="AlphaFoldDB" id="A0A0E9VFB3"/>
<proteinExistence type="predicted"/>
<evidence type="ECO:0000313" key="1">
    <source>
        <dbReference type="EMBL" id="JAH76742.1"/>
    </source>
</evidence>
<sequence>MSFESKMCHSVAAKARCLLLLPALYLIAV</sequence>
<organism evidence="1">
    <name type="scientific">Anguilla anguilla</name>
    <name type="common">European freshwater eel</name>
    <name type="synonym">Muraena anguilla</name>
    <dbReference type="NCBI Taxonomy" id="7936"/>
    <lineage>
        <taxon>Eukaryota</taxon>
        <taxon>Metazoa</taxon>
        <taxon>Chordata</taxon>
        <taxon>Craniata</taxon>
        <taxon>Vertebrata</taxon>
        <taxon>Euteleostomi</taxon>
        <taxon>Actinopterygii</taxon>
        <taxon>Neopterygii</taxon>
        <taxon>Teleostei</taxon>
        <taxon>Anguilliformes</taxon>
        <taxon>Anguillidae</taxon>
        <taxon>Anguilla</taxon>
    </lineage>
</organism>